<evidence type="ECO:0000313" key="2">
    <source>
        <dbReference type="EMBL" id="SHI37771.1"/>
    </source>
</evidence>
<gene>
    <name evidence="2" type="ORF">VA7868_03617</name>
</gene>
<name>A0A1M6AMV8_9VIBR</name>
<evidence type="ECO:0008006" key="4">
    <source>
        <dbReference type="Google" id="ProtNLM"/>
    </source>
</evidence>
<reference evidence="2 3" key="1">
    <citation type="submission" date="2016-11" db="EMBL/GenBank/DDBJ databases">
        <authorList>
            <person name="Jaros S."/>
            <person name="Januszkiewicz K."/>
            <person name="Wedrychowicz H."/>
        </authorList>
    </citation>
    <scope>NUCLEOTIDE SEQUENCE [LARGE SCALE GENOMIC DNA]</scope>
    <source>
        <strain evidence="2 3">CECT 7868</strain>
    </source>
</reference>
<organism evidence="2 3">
    <name type="scientific">Vibrio aerogenes CECT 7868</name>
    <dbReference type="NCBI Taxonomy" id="1216006"/>
    <lineage>
        <taxon>Bacteria</taxon>
        <taxon>Pseudomonadati</taxon>
        <taxon>Pseudomonadota</taxon>
        <taxon>Gammaproteobacteria</taxon>
        <taxon>Vibrionales</taxon>
        <taxon>Vibrionaceae</taxon>
        <taxon>Vibrio</taxon>
    </lineage>
</organism>
<feature type="chain" id="PRO_5013382318" description="Lipoprotein" evidence="1">
    <location>
        <begin position="20"/>
        <end position="101"/>
    </location>
</feature>
<dbReference type="RefSeq" id="WP_139281663.1">
    <property type="nucleotide sequence ID" value="NZ_FQXZ01000039.1"/>
</dbReference>
<dbReference type="EMBL" id="FQXZ01000039">
    <property type="protein sequence ID" value="SHI37771.1"/>
    <property type="molecule type" value="Genomic_DNA"/>
</dbReference>
<evidence type="ECO:0000313" key="3">
    <source>
        <dbReference type="Proteomes" id="UP000184608"/>
    </source>
</evidence>
<dbReference type="PROSITE" id="PS51257">
    <property type="entry name" value="PROKAR_LIPOPROTEIN"/>
    <property type="match status" value="1"/>
</dbReference>
<accession>A0A1M6AMV8</accession>
<dbReference type="AlphaFoldDB" id="A0A1M6AMV8"/>
<feature type="signal peptide" evidence="1">
    <location>
        <begin position="1"/>
        <end position="19"/>
    </location>
</feature>
<protein>
    <recommendedName>
        <fullName evidence="4">Lipoprotein</fullName>
    </recommendedName>
</protein>
<proteinExistence type="predicted"/>
<keyword evidence="1" id="KW-0732">Signal</keyword>
<dbReference type="OrthoDB" id="6463810at2"/>
<dbReference type="STRING" id="1216006.VA7868_03617"/>
<sequence length="101" mass="11017">MINKLRTLFLMGSMSLLTACGDPSMNTSSPEKMQSSVQEILDGLNPAQKAEFTHIIIQVYKQAMVRSLNQNGTLSLEDAKKEADQKLNGLNAAGVFSLSKQ</sequence>
<keyword evidence="3" id="KW-1185">Reference proteome</keyword>
<dbReference type="Proteomes" id="UP000184608">
    <property type="component" value="Unassembled WGS sequence"/>
</dbReference>
<evidence type="ECO:0000256" key="1">
    <source>
        <dbReference type="SAM" id="SignalP"/>
    </source>
</evidence>